<dbReference type="Pfam" id="PF01234">
    <property type="entry name" value="NNMT_PNMT_TEMT"/>
    <property type="match status" value="1"/>
</dbReference>
<proteinExistence type="inferred from homology"/>
<sequence length="264" mass="29932">MNENDIKENFNQNLKAIEYHKTLHELLHAKKIYFEKTLSFIHDVVKTRRFEGTKVLEVGSGATVHNIASASAHFPIVVQSDFVEDNLQVLKNWLAGDSPLDWSEFLEIAERLESPHGDPNLVRAQLESRIRSNVKAVVRCDILSDDVLQLEKLPANATPPYDLIISVLCLEVPCVDFESFVKVLQRMNKLLRKGGGLVISSVLDNDFWTVGDKYFSHLRIDLKGILTALDLAGFGHHEVKLMSPMNPEYVTLQLEYYCIASEKL</sequence>
<gene>
    <name evidence="5" type="primary">AVEN_244398_1</name>
    <name evidence="5" type="ORF">CEXT_586291</name>
</gene>
<dbReference type="PANTHER" id="PTHR10867:SF17">
    <property type="entry name" value="NICOTINAMIDE N-METHYLTRANSFERASE"/>
    <property type="match status" value="1"/>
</dbReference>
<accession>A0AAV4W9A6</accession>
<dbReference type="EMBL" id="BPLR01015869">
    <property type="protein sequence ID" value="GIY79312.1"/>
    <property type="molecule type" value="Genomic_DNA"/>
</dbReference>
<dbReference type="PROSITE" id="PS51681">
    <property type="entry name" value="SAM_MT_NNMT_PNMT_TEMT"/>
    <property type="match status" value="1"/>
</dbReference>
<dbReference type="PANTHER" id="PTHR10867">
    <property type="entry name" value="NNMT/PNMT/TEMT FAMILY MEMBER"/>
    <property type="match status" value="1"/>
</dbReference>
<evidence type="ECO:0000313" key="6">
    <source>
        <dbReference type="Proteomes" id="UP001054945"/>
    </source>
</evidence>
<keyword evidence="4" id="KW-0949">S-adenosyl-L-methionine</keyword>
<dbReference type="GO" id="GO:0032259">
    <property type="term" value="P:methylation"/>
    <property type="evidence" value="ECO:0007669"/>
    <property type="project" value="UniProtKB-KW"/>
</dbReference>
<keyword evidence="2" id="KW-0489">Methyltransferase</keyword>
<comment type="caution">
    <text evidence="5">The sequence shown here is derived from an EMBL/GenBank/DDBJ whole genome shotgun (WGS) entry which is preliminary data.</text>
</comment>
<reference evidence="5 6" key="1">
    <citation type="submission" date="2021-06" db="EMBL/GenBank/DDBJ databases">
        <title>Caerostris extrusa draft genome.</title>
        <authorList>
            <person name="Kono N."/>
            <person name="Arakawa K."/>
        </authorList>
    </citation>
    <scope>NUCLEOTIDE SEQUENCE [LARGE SCALE GENOMIC DNA]</scope>
</reference>
<evidence type="ECO:0000256" key="4">
    <source>
        <dbReference type="ARBA" id="ARBA00022691"/>
    </source>
</evidence>
<protein>
    <submittedName>
        <fullName evidence="5">Uncharacterized protein</fullName>
    </submittedName>
</protein>
<name>A0AAV4W9A6_CAEEX</name>
<keyword evidence="6" id="KW-1185">Reference proteome</keyword>
<dbReference type="Proteomes" id="UP001054945">
    <property type="component" value="Unassembled WGS sequence"/>
</dbReference>
<evidence type="ECO:0000256" key="1">
    <source>
        <dbReference type="ARBA" id="ARBA00007996"/>
    </source>
</evidence>
<evidence type="ECO:0000256" key="2">
    <source>
        <dbReference type="ARBA" id="ARBA00022603"/>
    </source>
</evidence>
<organism evidence="5 6">
    <name type="scientific">Caerostris extrusa</name>
    <name type="common">Bark spider</name>
    <name type="synonym">Caerostris bankana</name>
    <dbReference type="NCBI Taxonomy" id="172846"/>
    <lineage>
        <taxon>Eukaryota</taxon>
        <taxon>Metazoa</taxon>
        <taxon>Ecdysozoa</taxon>
        <taxon>Arthropoda</taxon>
        <taxon>Chelicerata</taxon>
        <taxon>Arachnida</taxon>
        <taxon>Araneae</taxon>
        <taxon>Araneomorphae</taxon>
        <taxon>Entelegynae</taxon>
        <taxon>Araneoidea</taxon>
        <taxon>Araneidae</taxon>
        <taxon>Caerostris</taxon>
    </lineage>
</organism>
<dbReference type="Gene3D" id="3.40.50.150">
    <property type="entry name" value="Vaccinia Virus protein VP39"/>
    <property type="match status" value="1"/>
</dbReference>
<keyword evidence="3" id="KW-0808">Transferase</keyword>
<evidence type="ECO:0000256" key="3">
    <source>
        <dbReference type="ARBA" id="ARBA00022679"/>
    </source>
</evidence>
<dbReference type="InterPro" id="IPR000940">
    <property type="entry name" value="NNMT_TEMT_trans"/>
</dbReference>
<dbReference type="AlphaFoldDB" id="A0AAV4W9A6"/>
<dbReference type="GO" id="GO:0005829">
    <property type="term" value="C:cytosol"/>
    <property type="evidence" value="ECO:0007669"/>
    <property type="project" value="TreeGrafter"/>
</dbReference>
<comment type="similarity">
    <text evidence="1">Belongs to the class I-like SAM-binding methyltransferase superfamily. NNMT/PNMT/TEMT family.</text>
</comment>
<evidence type="ECO:0000313" key="5">
    <source>
        <dbReference type="EMBL" id="GIY79312.1"/>
    </source>
</evidence>
<dbReference type="SUPFAM" id="SSF53335">
    <property type="entry name" value="S-adenosyl-L-methionine-dependent methyltransferases"/>
    <property type="match status" value="1"/>
</dbReference>
<dbReference type="GO" id="GO:0008170">
    <property type="term" value="F:N-methyltransferase activity"/>
    <property type="evidence" value="ECO:0007669"/>
    <property type="project" value="TreeGrafter"/>
</dbReference>
<dbReference type="InterPro" id="IPR029063">
    <property type="entry name" value="SAM-dependent_MTases_sf"/>
</dbReference>